<accession>A0A7R7EJW5</accession>
<dbReference type="Pfam" id="PF13416">
    <property type="entry name" value="SBP_bac_8"/>
    <property type="match status" value="1"/>
</dbReference>
<dbReference type="SUPFAM" id="SSF53850">
    <property type="entry name" value="Periplasmic binding protein-like II"/>
    <property type="match status" value="1"/>
</dbReference>
<dbReference type="PROSITE" id="PS51257">
    <property type="entry name" value="PROKAR_LIPOPROTEIN"/>
    <property type="match status" value="1"/>
</dbReference>
<name>A0A7R7EJW5_9FIRM</name>
<proteinExistence type="predicted"/>
<dbReference type="KEGG" id="ahb:bsdtb5_15010"/>
<dbReference type="AlphaFoldDB" id="A0A7R7EJW5"/>
<sequence length="717" mass="80035">MNCKKILAIGFSIIFTITSVTGCSKNDDKKEVKNVAMGRYIEKSVAMPEAIEAGKEWATQIIKNPKGEIELYAKPWKDKGNEHIIQYTLDKNKWVKSVPKWMNRKGGDFDVTYAPDGTKYIAFNKNKPNSIEVKILKSKDNINGENVVIDDYKKDVDYSKILYHFNVLKDNSILVNHIDSFSLYKKGKETSTFKIGGTDYALNGNQLLGMNEKMDSGVIIDVTTGNILSGAPLDKSQNGTYTYDSKGNWYMVNRAGIHRMVKGGNSWETILDGALASMSMPSMWVNSVIRGDKDDFYILYSDSNGLAQMKYYVYDKNTPTTPSKTLTVVSLEENDTVRQAIVDYQHKNQDVKVDYKALMSDEDGTTSTDYIKKINTELLAGKGADVLVLDGMPVDSYIEKGVLSDLSDIITPLEKKGDLLSNIVDSYKKDGKIYSIPIRYDLMVAYGSKDAVASVDSVDTLADYAKNSSEIPLFGDKGLSYSDLTTNLFRLYSNQFLTDKGFNREKLIRFLDELKLISDQTKAVKVAPKKSEETMDQVADYWNEPDSQLLFDKKASLQLADIWSMAQTYAPSIVVNKIDGAFTTVNHEFMPSGLVGINNASNQKDLAGEFMKTLFAENVQKVQLGDGFPVNAKALVNFGMEYDDMIGGGNGFTVEQTSKEEMQKILDLCKTVTTPVQVDEVLFNMISKEIIPYLSGESDSKTAADQIIEKAKTYLQE</sequence>
<protein>
    <recommendedName>
        <fullName evidence="3">ABC-type glycerol-3-phosphate transport system, substrate-binding protein</fullName>
    </recommendedName>
</protein>
<evidence type="ECO:0000313" key="2">
    <source>
        <dbReference type="Proteomes" id="UP000595897"/>
    </source>
</evidence>
<organism evidence="1 2">
    <name type="scientific">Anaeromicropila herbilytica</name>
    <dbReference type="NCBI Taxonomy" id="2785025"/>
    <lineage>
        <taxon>Bacteria</taxon>
        <taxon>Bacillati</taxon>
        <taxon>Bacillota</taxon>
        <taxon>Clostridia</taxon>
        <taxon>Lachnospirales</taxon>
        <taxon>Lachnospiraceae</taxon>
        <taxon>Anaeromicropila</taxon>
    </lineage>
</organism>
<keyword evidence="2" id="KW-1185">Reference proteome</keyword>
<reference evidence="1 2" key="1">
    <citation type="submission" date="2020-11" db="EMBL/GenBank/DDBJ databases">
        <title>Draft genome sequencing of a Lachnospiraceae strain isolated from anoxic soil subjected to BSD treatment.</title>
        <authorList>
            <person name="Uek A."/>
            <person name="Tonouchi A."/>
        </authorList>
    </citation>
    <scope>NUCLEOTIDE SEQUENCE [LARGE SCALE GENOMIC DNA]</scope>
    <source>
        <strain evidence="1 2">TB5</strain>
    </source>
</reference>
<gene>
    <name evidence="1" type="ORF">bsdtb5_15010</name>
</gene>
<dbReference type="EMBL" id="AP024169">
    <property type="protein sequence ID" value="BCN30206.1"/>
    <property type="molecule type" value="Genomic_DNA"/>
</dbReference>
<dbReference type="RefSeq" id="WP_271715445.1">
    <property type="nucleotide sequence ID" value="NZ_AP024169.1"/>
</dbReference>
<dbReference type="Proteomes" id="UP000595897">
    <property type="component" value="Chromosome"/>
</dbReference>
<dbReference type="Gene3D" id="3.40.190.10">
    <property type="entry name" value="Periplasmic binding protein-like II"/>
    <property type="match status" value="1"/>
</dbReference>
<evidence type="ECO:0000313" key="1">
    <source>
        <dbReference type="EMBL" id="BCN30206.1"/>
    </source>
</evidence>
<evidence type="ECO:0008006" key="3">
    <source>
        <dbReference type="Google" id="ProtNLM"/>
    </source>
</evidence>
<dbReference type="InterPro" id="IPR006059">
    <property type="entry name" value="SBP"/>
</dbReference>